<sequence>MDNGGSGGSDELKITGADADTAVTELNQDSQLNLVRDQNTGKVTMADKSKIDYNTLTCEDQALYNIIEDTSKTVNLSTTQDMVRTNSAGKIQPFILGHYNGQNATDSFQEVNMIQAQNLEANGGQTAGTTVRHEIFEGASALSIVNTPVTTQTPNFVPPAFTANVYNQAHLQAVRMDSNFKLSNLGGNQVYYQQKPPTLWFNFNLNANASTPGDPGWFVLQK</sequence>
<evidence type="ECO:0000313" key="2">
    <source>
        <dbReference type="Proteomes" id="UP000216605"/>
    </source>
</evidence>
<gene>
    <name evidence="1" type="ORF">CHU92_00010</name>
</gene>
<keyword evidence="2" id="KW-1185">Reference proteome</keyword>
<name>A0A256ACB2_9FLAO</name>
<protein>
    <submittedName>
        <fullName evidence="1">Uncharacterized protein</fullName>
    </submittedName>
</protein>
<reference evidence="1 2" key="1">
    <citation type="submission" date="2017-07" db="EMBL/GenBank/DDBJ databases">
        <title>Flavobacterium cyanobacteriorum sp. nov., isolated from cyanobacterial aggregates in a eutrophic lake.</title>
        <authorList>
            <person name="Cai H."/>
        </authorList>
    </citation>
    <scope>NUCLEOTIDE SEQUENCE [LARGE SCALE GENOMIC DNA]</scope>
    <source>
        <strain evidence="1 2">TH021</strain>
    </source>
</reference>
<dbReference type="AlphaFoldDB" id="A0A256ACB2"/>
<accession>A0A256ACB2</accession>
<proteinExistence type="predicted"/>
<evidence type="ECO:0000313" key="1">
    <source>
        <dbReference type="EMBL" id="OYQ50780.1"/>
    </source>
</evidence>
<dbReference type="Proteomes" id="UP000216605">
    <property type="component" value="Unassembled WGS sequence"/>
</dbReference>
<comment type="caution">
    <text evidence="1">The sequence shown here is derived from an EMBL/GenBank/DDBJ whole genome shotgun (WGS) entry which is preliminary data.</text>
</comment>
<dbReference type="EMBL" id="NOXV01000001">
    <property type="protein sequence ID" value="OYQ50780.1"/>
    <property type="molecule type" value="Genomic_DNA"/>
</dbReference>
<organism evidence="1 2">
    <name type="scientific">Flavobacterium cyanobacteriorum</name>
    <dbReference type="NCBI Taxonomy" id="2022802"/>
    <lineage>
        <taxon>Bacteria</taxon>
        <taxon>Pseudomonadati</taxon>
        <taxon>Bacteroidota</taxon>
        <taxon>Flavobacteriia</taxon>
        <taxon>Flavobacteriales</taxon>
        <taxon>Flavobacteriaceae</taxon>
        <taxon>Flavobacterium</taxon>
    </lineage>
</organism>